<comment type="similarity">
    <text evidence="2">Belongs to the bacterial solute-binding protein SsuA/TauA family.</text>
</comment>
<comment type="subcellular location">
    <subcellularLocation>
        <location evidence="1">Periplasm</location>
    </subcellularLocation>
</comment>
<dbReference type="InterPro" id="IPR015168">
    <property type="entry name" value="SsuA/THI5"/>
</dbReference>
<evidence type="ECO:0000313" key="6">
    <source>
        <dbReference type="Proteomes" id="UP000025756"/>
    </source>
</evidence>
<keyword evidence="6" id="KW-1185">Reference proteome</keyword>
<gene>
    <name evidence="5" type="ORF">L490_4629</name>
</gene>
<proteinExistence type="inferred from homology"/>
<evidence type="ECO:0000256" key="2">
    <source>
        <dbReference type="ARBA" id="ARBA00010742"/>
    </source>
</evidence>
<dbReference type="PANTHER" id="PTHR30024:SF47">
    <property type="entry name" value="TAURINE-BINDING PERIPLASMIC PROTEIN"/>
    <property type="match status" value="1"/>
</dbReference>
<reference evidence="5 6" key="1">
    <citation type="submission" date="2014-03" db="EMBL/GenBank/DDBJ databases">
        <title>Genome sequence of Bordetella bronchiseptica.</title>
        <authorList>
            <person name="Harvill E."/>
            <person name="Goodfield L.L."/>
            <person name="Ivanov Y.V."/>
            <person name="Meyer J.A."/>
            <person name="Muse S.J."/>
            <person name="Jacobs N."/>
            <person name="Bendor L."/>
            <person name="Smallridge W.E."/>
            <person name="Brinkac L.M."/>
            <person name="Sanka R."/>
            <person name="Kim M."/>
            <person name="Losada L."/>
        </authorList>
    </citation>
    <scope>NUCLEOTIDE SEQUENCE [LARGE SCALE GENOMIC DNA]</scope>
    <source>
        <strain evidence="5 6">00-P-2796</strain>
    </source>
</reference>
<dbReference type="PANTHER" id="PTHR30024">
    <property type="entry name" value="ALIPHATIC SULFONATES-BINDING PROTEIN-RELATED"/>
    <property type="match status" value="1"/>
</dbReference>
<dbReference type="SUPFAM" id="SSF53850">
    <property type="entry name" value="Periplasmic binding protein-like II"/>
    <property type="match status" value="1"/>
</dbReference>
<organism evidence="5 6">
    <name type="scientific">Bordetella bronchiseptica 00-P-2796</name>
    <dbReference type="NCBI Taxonomy" id="1331199"/>
    <lineage>
        <taxon>Bacteria</taxon>
        <taxon>Pseudomonadati</taxon>
        <taxon>Pseudomonadota</taxon>
        <taxon>Betaproteobacteria</taxon>
        <taxon>Burkholderiales</taxon>
        <taxon>Alcaligenaceae</taxon>
        <taxon>Bordetella</taxon>
    </lineage>
</organism>
<dbReference type="EMBL" id="JGWH01000017">
    <property type="protein sequence ID" value="KCV38260.1"/>
    <property type="molecule type" value="Genomic_DNA"/>
</dbReference>
<accession>A0ABR4RL04</accession>
<comment type="caution">
    <text evidence="5">The sequence shown here is derived from an EMBL/GenBank/DDBJ whole genome shotgun (WGS) entry which is preliminary data.</text>
</comment>
<protein>
    <submittedName>
        <fullName evidence="5">NMT1/THI5-like protein</fullName>
    </submittedName>
</protein>
<feature type="domain" description="SsuA/THI5-like" evidence="4">
    <location>
        <begin position="67"/>
        <end position="276"/>
    </location>
</feature>
<evidence type="ECO:0000259" key="4">
    <source>
        <dbReference type="Pfam" id="PF09084"/>
    </source>
</evidence>
<evidence type="ECO:0000313" key="5">
    <source>
        <dbReference type="EMBL" id="KCV38260.1"/>
    </source>
</evidence>
<evidence type="ECO:0000256" key="3">
    <source>
        <dbReference type="ARBA" id="ARBA00022729"/>
    </source>
</evidence>
<sequence length="349" mass="37908">MATPYKYIYNSFNNKLCRGEYGEPATSQRIHPGRDRHALARRAPSSRLGPGIMKLRLAENFRAVFYAPFYALKALGHAERAGLEIEWLAPGDPGGAIDAVKSGAIDLTWGGPMRVIKDHDSAPDNGASLLSFGEAVGRDPFSLVGRAGLAARDLHDLPSLRLGVVSEVPTPWYCLRADLHDRGIDIARDGRLVEGLTMPRQVQALADGTLDVAQLFEPCASQALAAGGRLLYDAASRGPTVYTTFICTRDGLARNGAALAALDRALRATQAWIHAHDARDLARVTAPFFADLAPDLLHAAIERYRRNGIWSATTHVNKEGFDRLAHSLHGGGFVSSRMGYEACVHNFHH</sequence>
<dbReference type="Gene3D" id="3.40.190.10">
    <property type="entry name" value="Periplasmic binding protein-like II"/>
    <property type="match status" value="2"/>
</dbReference>
<dbReference type="Proteomes" id="UP000025756">
    <property type="component" value="Unassembled WGS sequence"/>
</dbReference>
<dbReference type="Pfam" id="PF09084">
    <property type="entry name" value="NMT1"/>
    <property type="match status" value="1"/>
</dbReference>
<evidence type="ECO:0000256" key="1">
    <source>
        <dbReference type="ARBA" id="ARBA00004418"/>
    </source>
</evidence>
<keyword evidence="3" id="KW-0732">Signal</keyword>
<name>A0ABR4RL04_BORBO</name>